<dbReference type="AlphaFoldDB" id="A0A558BR36"/>
<dbReference type="Proteomes" id="UP000317624">
    <property type="component" value="Unassembled WGS sequence"/>
</dbReference>
<accession>A0A558BR36</accession>
<sequence>MSLTYNCLFAGPSPGLHQILDQLVDEHLDEILDPLTDDSYFYFYESNGNFYLCYNDESEPDKPEESKPILLIYPHSKTEMYELALGEFKAESSWYIDTNNSRGMAIADQALARLLHSVLKQYVGDLVSLFNGAQIILYRTGERVYLDKYSDIAQEPMISLLGLKEHELRDYKVV</sequence>
<reference evidence="1 2" key="1">
    <citation type="submission" date="2019-07" db="EMBL/GenBank/DDBJ databases">
        <title>Hymenobacter sp. straun FUR1 Genome sequencing and assembly.</title>
        <authorList>
            <person name="Chhetri G."/>
        </authorList>
    </citation>
    <scope>NUCLEOTIDE SEQUENCE [LARGE SCALE GENOMIC DNA]</scope>
    <source>
        <strain evidence="1 2">Fur1</strain>
    </source>
</reference>
<evidence type="ECO:0000313" key="2">
    <source>
        <dbReference type="Proteomes" id="UP000317624"/>
    </source>
</evidence>
<dbReference type="RefSeq" id="WP_144849370.1">
    <property type="nucleotide sequence ID" value="NZ_VMRJ01000004.1"/>
</dbReference>
<comment type="caution">
    <text evidence="1">The sequence shown here is derived from an EMBL/GenBank/DDBJ whole genome shotgun (WGS) entry which is preliminary data.</text>
</comment>
<keyword evidence="2" id="KW-1185">Reference proteome</keyword>
<proteinExistence type="predicted"/>
<name>A0A558BR36_9BACT</name>
<gene>
    <name evidence="1" type="ORF">FNT36_14975</name>
</gene>
<protein>
    <submittedName>
        <fullName evidence="1">Uncharacterized protein</fullName>
    </submittedName>
</protein>
<dbReference type="EMBL" id="VMRJ01000004">
    <property type="protein sequence ID" value="TVT38972.1"/>
    <property type="molecule type" value="Genomic_DNA"/>
</dbReference>
<evidence type="ECO:0000313" key="1">
    <source>
        <dbReference type="EMBL" id="TVT38972.1"/>
    </source>
</evidence>
<organism evidence="1 2">
    <name type="scientific">Hymenobacter setariae</name>
    <dbReference type="NCBI Taxonomy" id="2594794"/>
    <lineage>
        <taxon>Bacteria</taxon>
        <taxon>Pseudomonadati</taxon>
        <taxon>Bacteroidota</taxon>
        <taxon>Cytophagia</taxon>
        <taxon>Cytophagales</taxon>
        <taxon>Hymenobacteraceae</taxon>
        <taxon>Hymenobacter</taxon>
    </lineage>
</organism>